<organism evidence="1 2">
    <name type="scientific">Ahniella affigens</name>
    <dbReference type="NCBI Taxonomy" id="2021234"/>
    <lineage>
        <taxon>Bacteria</taxon>
        <taxon>Pseudomonadati</taxon>
        <taxon>Pseudomonadota</taxon>
        <taxon>Gammaproteobacteria</taxon>
        <taxon>Lysobacterales</taxon>
        <taxon>Rhodanobacteraceae</taxon>
        <taxon>Ahniella</taxon>
    </lineage>
</organism>
<evidence type="ECO:0000313" key="2">
    <source>
        <dbReference type="Proteomes" id="UP000241074"/>
    </source>
</evidence>
<dbReference type="Proteomes" id="UP000241074">
    <property type="component" value="Chromosome"/>
</dbReference>
<name>A0A2P1PYE9_9GAMM</name>
<dbReference type="EMBL" id="CP027860">
    <property type="protein sequence ID" value="AVP99868.1"/>
    <property type="molecule type" value="Genomic_DNA"/>
</dbReference>
<dbReference type="KEGG" id="xba:C7S18_23005"/>
<dbReference type="Gene3D" id="3.40.50.2000">
    <property type="entry name" value="Glycogen Phosphorylase B"/>
    <property type="match status" value="2"/>
</dbReference>
<dbReference type="AlphaFoldDB" id="A0A2P1PYE9"/>
<keyword evidence="2" id="KW-1185">Reference proteome</keyword>
<evidence type="ECO:0008006" key="3">
    <source>
        <dbReference type="Google" id="ProtNLM"/>
    </source>
</evidence>
<reference evidence="1 2" key="2">
    <citation type="submission" date="2018-03" db="EMBL/GenBank/DDBJ databases">
        <authorList>
            <person name="Keele B.F."/>
        </authorList>
    </citation>
    <scope>NUCLEOTIDE SEQUENCE [LARGE SCALE GENOMIC DNA]</scope>
    <source>
        <strain evidence="1 2">D13</strain>
    </source>
</reference>
<dbReference type="RefSeq" id="WP_170113451.1">
    <property type="nucleotide sequence ID" value="NZ_CP027860.1"/>
</dbReference>
<sequence>MTESRRSILLLADWLPPDFGAIGQYALQHAEKLAAEGHSVCLVGFSSTAASAEEATCGDGHLTVIRIHRRTYDRSAVLQRAWWTLTANISLLWAARRQLRTSDEVVFTGSPPYLLHFIVPLKPFMAGRLRYRIADFHPECLIATKPRASWFLRALQQLTWFWRRRVDVMEIIAEDQRQRLLAHGIRADRIDLRRDVSPVSFDGAHAATPPDALRGKTIVLYSGNWGVAHDADTFLAGLAALSLAERERIGLWLNATGARAEAVRDSALQLGITVAHTAPCPLSELPGVLLAADLHVICLADAFVGLVLPSKVYACIDSAKPILFIGAAASDVHTLIQGAHRQAYARADVGEWRAVAAALRAHLEPAS</sequence>
<accession>A0A2P1PYE9</accession>
<dbReference type="SUPFAM" id="SSF53756">
    <property type="entry name" value="UDP-Glycosyltransferase/glycogen phosphorylase"/>
    <property type="match status" value="1"/>
</dbReference>
<protein>
    <recommendedName>
        <fullName evidence="3">Glycosyltransferase subfamily 4-like N-terminal domain-containing protein</fullName>
    </recommendedName>
</protein>
<proteinExistence type="predicted"/>
<reference evidence="1 2" key="1">
    <citation type="submission" date="2018-03" db="EMBL/GenBank/DDBJ databases">
        <title>Ahniella affigens gen. nov., sp. nov., a gammaproteobacterium isolated from sandy soil near a stream.</title>
        <authorList>
            <person name="Ko Y."/>
            <person name="Kim J.-H."/>
        </authorList>
    </citation>
    <scope>NUCLEOTIDE SEQUENCE [LARGE SCALE GENOMIC DNA]</scope>
    <source>
        <strain evidence="1 2">D13</strain>
    </source>
</reference>
<gene>
    <name evidence="1" type="ORF">C7S18_23005</name>
</gene>
<evidence type="ECO:0000313" key="1">
    <source>
        <dbReference type="EMBL" id="AVP99868.1"/>
    </source>
</evidence>